<dbReference type="AlphaFoldDB" id="A0AB32X6A3"/>
<keyword evidence="1" id="KW-0812">Transmembrane</keyword>
<dbReference type="KEGG" id="hpu:HPCU_01105"/>
<dbReference type="EMBL" id="CP002076">
    <property type="protein sequence ID" value="ADO03405.1"/>
    <property type="molecule type" value="Genomic_DNA"/>
</dbReference>
<organism evidence="2 3">
    <name type="scientific">Helicobacter pylori (strain Cuz20)</name>
    <dbReference type="NCBI Taxonomy" id="765964"/>
    <lineage>
        <taxon>Bacteria</taxon>
        <taxon>Pseudomonadati</taxon>
        <taxon>Campylobacterota</taxon>
        <taxon>Epsilonproteobacteria</taxon>
        <taxon>Campylobacterales</taxon>
        <taxon>Helicobacteraceae</taxon>
        <taxon>Helicobacter</taxon>
    </lineage>
</organism>
<dbReference type="Proteomes" id="UP000006864">
    <property type="component" value="Chromosome"/>
</dbReference>
<keyword evidence="1" id="KW-1133">Transmembrane helix</keyword>
<feature type="transmembrane region" description="Helical" evidence="1">
    <location>
        <begin position="20"/>
        <end position="38"/>
    </location>
</feature>
<protein>
    <submittedName>
        <fullName evidence="2">Uncharacterized protein</fullName>
    </submittedName>
</protein>
<name>A0AB32X6A3_HELPC</name>
<proteinExistence type="predicted"/>
<gene>
    <name evidence="2" type="ordered locus">HPCU_01105</name>
</gene>
<reference evidence="3" key="1">
    <citation type="submission" date="2010-06" db="EMBL/GenBank/DDBJ databases">
        <title>Complete genome sequence of Helicobacter pylori strain Cuz20.</title>
        <authorList>
            <person name="Kersulyte D."/>
            <person name="Herrera P."/>
            <person name="Gilman R.H."/>
            <person name="Berg D.E."/>
        </authorList>
    </citation>
    <scope>NUCLEOTIDE SEQUENCE [LARGE SCALE GENOMIC DNA]</scope>
    <source>
        <strain evidence="3">Cuz20</strain>
    </source>
</reference>
<accession>A0AB32X6A3</accession>
<evidence type="ECO:0000313" key="3">
    <source>
        <dbReference type="Proteomes" id="UP000006864"/>
    </source>
</evidence>
<evidence type="ECO:0000256" key="1">
    <source>
        <dbReference type="SAM" id="Phobius"/>
    </source>
</evidence>
<sequence>MLKPNKKLNRPLEKKRTDRFEWSLIIAFSLILATTYALRSLL</sequence>
<keyword evidence="1" id="KW-0472">Membrane</keyword>
<evidence type="ECO:0000313" key="2">
    <source>
        <dbReference type="EMBL" id="ADO03405.1"/>
    </source>
</evidence>